<keyword evidence="6" id="KW-1185">Reference proteome</keyword>
<dbReference type="PANTHER" id="PTHR24198:SF165">
    <property type="entry name" value="ANKYRIN REPEAT-CONTAINING PROTEIN-RELATED"/>
    <property type="match status" value="1"/>
</dbReference>
<dbReference type="AlphaFoldDB" id="A0A0D3JAS2"/>
<dbReference type="STRING" id="2903.R1CDU8"/>
<dbReference type="InterPro" id="IPR002110">
    <property type="entry name" value="Ankyrin_rpt"/>
</dbReference>
<dbReference type="KEGG" id="ehx:EMIHUDRAFT_208561"/>
<dbReference type="PaxDb" id="2903-EOD20607"/>
<dbReference type="InterPro" id="IPR036770">
    <property type="entry name" value="Ankyrin_rpt-contain_sf"/>
</dbReference>
<evidence type="ECO:0000256" key="3">
    <source>
        <dbReference type="PROSITE-ProRule" id="PRU00023"/>
    </source>
</evidence>
<dbReference type="HOGENOM" id="CLU_881182_0_0_1"/>
<dbReference type="Pfam" id="PF12796">
    <property type="entry name" value="Ank_2"/>
    <property type="match status" value="2"/>
</dbReference>
<feature type="repeat" description="ANK" evidence="3">
    <location>
        <begin position="224"/>
        <end position="256"/>
    </location>
</feature>
<evidence type="ECO:0000313" key="6">
    <source>
        <dbReference type="Proteomes" id="UP000013827"/>
    </source>
</evidence>
<feature type="repeat" description="ANK" evidence="3">
    <location>
        <begin position="257"/>
        <end position="289"/>
    </location>
</feature>
<evidence type="ECO:0000256" key="4">
    <source>
        <dbReference type="SAM" id="MobiDB-lite"/>
    </source>
</evidence>
<keyword evidence="2 3" id="KW-0040">ANK repeat</keyword>
<dbReference type="PROSITE" id="PS50297">
    <property type="entry name" value="ANK_REP_REGION"/>
    <property type="match status" value="2"/>
</dbReference>
<feature type="region of interest" description="Disordered" evidence="4">
    <location>
        <begin position="1"/>
        <end position="35"/>
    </location>
</feature>
<dbReference type="Gene3D" id="1.25.40.20">
    <property type="entry name" value="Ankyrin repeat-containing domain"/>
    <property type="match status" value="2"/>
</dbReference>
<dbReference type="SUPFAM" id="SSF48403">
    <property type="entry name" value="Ankyrin repeat"/>
    <property type="match status" value="1"/>
</dbReference>
<reference evidence="5" key="2">
    <citation type="submission" date="2024-10" db="UniProtKB">
        <authorList>
            <consortium name="EnsemblProtists"/>
        </authorList>
    </citation>
    <scope>IDENTIFICATION</scope>
</reference>
<evidence type="ECO:0000313" key="5">
    <source>
        <dbReference type="EnsemblProtists" id="EOD20607"/>
    </source>
</evidence>
<dbReference type="RefSeq" id="XP_005773036.1">
    <property type="nucleotide sequence ID" value="XM_005772979.1"/>
</dbReference>
<dbReference type="Proteomes" id="UP000013827">
    <property type="component" value="Unassembled WGS sequence"/>
</dbReference>
<dbReference type="SMART" id="SM00248">
    <property type="entry name" value="ANK"/>
    <property type="match status" value="7"/>
</dbReference>
<dbReference type="eggNOG" id="KOG4177">
    <property type="taxonomic scope" value="Eukaryota"/>
</dbReference>
<protein>
    <submittedName>
        <fullName evidence="5">Uncharacterized protein</fullName>
    </submittedName>
</protein>
<keyword evidence="1" id="KW-0677">Repeat</keyword>
<evidence type="ECO:0000256" key="2">
    <source>
        <dbReference type="ARBA" id="ARBA00023043"/>
    </source>
</evidence>
<sequence length="316" mass="31974">MATSAASSAPPGKAAEAEDDEFKPEAALDDESTLQQEEALPQARRAGMLHLAALGGHAEAIKTLSSTFGVDAIDARASRMGGATALCLAAARGQTGERAAIALLRAGASPAAGLTRNGLRPAHLAAWCRSRELLGELCRLLSPTELHAPCSSGLGPVHYAALGGSADCLRILLEQHPCPREELLSADTASDLSPLHCAALSGAEECARALLSASPALASARGANGWLPLHCAAATGNVAVLEAVLASGCELDAAEDSGLTALHIAAAAGHSDCFLALRAAGADTSRRAGPSRWTPSCFAAAVAKVDPTFEGVARLI</sequence>
<dbReference type="EnsemblProtists" id="EOD20607">
    <property type="protein sequence ID" value="EOD20607"/>
    <property type="gene ID" value="EMIHUDRAFT_208561"/>
</dbReference>
<feature type="compositionally biased region" description="Low complexity" evidence="4">
    <location>
        <begin position="1"/>
        <end position="14"/>
    </location>
</feature>
<dbReference type="PANTHER" id="PTHR24198">
    <property type="entry name" value="ANKYRIN REPEAT AND PROTEIN KINASE DOMAIN-CONTAINING PROTEIN"/>
    <property type="match status" value="1"/>
</dbReference>
<evidence type="ECO:0000256" key="1">
    <source>
        <dbReference type="ARBA" id="ARBA00022737"/>
    </source>
</evidence>
<proteinExistence type="predicted"/>
<dbReference type="GeneID" id="17266154"/>
<dbReference type="PROSITE" id="PS50088">
    <property type="entry name" value="ANK_REPEAT"/>
    <property type="match status" value="2"/>
</dbReference>
<name>A0A0D3JAS2_EMIH1</name>
<feature type="compositionally biased region" description="Acidic residues" evidence="4">
    <location>
        <begin position="17"/>
        <end position="32"/>
    </location>
</feature>
<organism evidence="5 6">
    <name type="scientific">Emiliania huxleyi (strain CCMP1516)</name>
    <dbReference type="NCBI Taxonomy" id="280463"/>
    <lineage>
        <taxon>Eukaryota</taxon>
        <taxon>Haptista</taxon>
        <taxon>Haptophyta</taxon>
        <taxon>Prymnesiophyceae</taxon>
        <taxon>Isochrysidales</taxon>
        <taxon>Noelaerhabdaceae</taxon>
        <taxon>Emiliania</taxon>
    </lineage>
</organism>
<accession>A0A0D3JAS2</accession>
<reference evidence="6" key="1">
    <citation type="journal article" date="2013" name="Nature">
        <title>Pan genome of the phytoplankton Emiliania underpins its global distribution.</title>
        <authorList>
            <person name="Read B.A."/>
            <person name="Kegel J."/>
            <person name="Klute M.J."/>
            <person name="Kuo A."/>
            <person name="Lefebvre S.C."/>
            <person name="Maumus F."/>
            <person name="Mayer C."/>
            <person name="Miller J."/>
            <person name="Monier A."/>
            <person name="Salamov A."/>
            <person name="Young J."/>
            <person name="Aguilar M."/>
            <person name="Claverie J.M."/>
            <person name="Frickenhaus S."/>
            <person name="Gonzalez K."/>
            <person name="Herman E.K."/>
            <person name="Lin Y.C."/>
            <person name="Napier J."/>
            <person name="Ogata H."/>
            <person name="Sarno A.F."/>
            <person name="Shmutz J."/>
            <person name="Schroeder D."/>
            <person name="de Vargas C."/>
            <person name="Verret F."/>
            <person name="von Dassow P."/>
            <person name="Valentin K."/>
            <person name="Van de Peer Y."/>
            <person name="Wheeler G."/>
            <person name="Dacks J.B."/>
            <person name="Delwiche C.F."/>
            <person name="Dyhrman S.T."/>
            <person name="Glockner G."/>
            <person name="John U."/>
            <person name="Richards T."/>
            <person name="Worden A.Z."/>
            <person name="Zhang X."/>
            <person name="Grigoriev I.V."/>
            <person name="Allen A.E."/>
            <person name="Bidle K."/>
            <person name="Borodovsky M."/>
            <person name="Bowler C."/>
            <person name="Brownlee C."/>
            <person name="Cock J.M."/>
            <person name="Elias M."/>
            <person name="Gladyshev V.N."/>
            <person name="Groth M."/>
            <person name="Guda C."/>
            <person name="Hadaegh A."/>
            <person name="Iglesias-Rodriguez M.D."/>
            <person name="Jenkins J."/>
            <person name="Jones B.M."/>
            <person name="Lawson T."/>
            <person name="Leese F."/>
            <person name="Lindquist E."/>
            <person name="Lobanov A."/>
            <person name="Lomsadze A."/>
            <person name="Malik S.B."/>
            <person name="Marsh M.E."/>
            <person name="Mackinder L."/>
            <person name="Mock T."/>
            <person name="Mueller-Roeber B."/>
            <person name="Pagarete A."/>
            <person name="Parker M."/>
            <person name="Probert I."/>
            <person name="Quesneville H."/>
            <person name="Raines C."/>
            <person name="Rensing S.A."/>
            <person name="Riano-Pachon D.M."/>
            <person name="Richier S."/>
            <person name="Rokitta S."/>
            <person name="Shiraiwa Y."/>
            <person name="Soanes D.M."/>
            <person name="van der Giezen M."/>
            <person name="Wahlund T.M."/>
            <person name="Williams B."/>
            <person name="Wilson W."/>
            <person name="Wolfe G."/>
            <person name="Wurch L.L."/>
        </authorList>
    </citation>
    <scope>NUCLEOTIDE SEQUENCE</scope>
</reference>